<dbReference type="InterPro" id="IPR036259">
    <property type="entry name" value="MFS_trans_sf"/>
</dbReference>
<name>A0ABR0E7J7_ZASCE</name>
<feature type="compositionally biased region" description="Low complexity" evidence="5">
    <location>
        <begin position="1"/>
        <end position="10"/>
    </location>
</feature>
<dbReference type="PANTHER" id="PTHR23501">
    <property type="entry name" value="MAJOR FACILITATOR SUPERFAMILY"/>
    <property type="match status" value="1"/>
</dbReference>
<evidence type="ECO:0000259" key="7">
    <source>
        <dbReference type="PROSITE" id="PS50850"/>
    </source>
</evidence>
<protein>
    <recommendedName>
        <fullName evidence="7">Major facilitator superfamily (MFS) profile domain-containing protein</fullName>
    </recommendedName>
</protein>
<comment type="subcellular location">
    <subcellularLocation>
        <location evidence="1">Membrane</location>
        <topology evidence="1">Multi-pass membrane protein</topology>
    </subcellularLocation>
</comment>
<keyword evidence="2 6" id="KW-0812">Transmembrane</keyword>
<keyword evidence="3 6" id="KW-1133">Transmembrane helix</keyword>
<comment type="caution">
    <text evidence="8">The sequence shown here is derived from an EMBL/GenBank/DDBJ whole genome shotgun (WGS) entry which is preliminary data.</text>
</comment>
<evidence type="ECO:0000256" key="3">
    <source>
        <dbReference type="ARBA" id="ARBA00022989"/>
    </source>
</evidence>
<feature type="transmembrane region" description="Helical" evidence="6">
    <location>
        <begin position="365"/>
        <end position="385"/>
    </location>
</feature>
<evidence type="ECO:0000313" key="8">
    <source>
        <dbReference type="EMBL" id="KAK4497068.1"/>
    </source>
</evidence>
<feature type="transmembrane region" description="Helical" evidence="6">
    <location>
        <begin position="420"/>
        <end position="439"/>
    </location>
</feature>
<dbReference type="Gene3D" id="1.20.1720.10">
    <property type="entry name" value="Multidrug resistance protein D"/>
    <property type="match status" value="1"/>
</dbReference>
<evidence type="ECO:0000256" key="5">
    <source>
        <dbReference type="SAM" id="MobiDB-lite"/>
    </source>
</evidence>
<evidence type="ECO:0000256" key="2">
    <source>
        <dbReference type="ARBA" id="ARBA00022692"/>
    </source>
</evidence>
<organism evidence="8 9">
    <name type="scientific">Zasmidium cellare</name>
    <name type="common">Wine cellar mold</name>
    <name type="synonym">Racodium cellare</name>
    <dbReference type="NCBI Taxonomy" id="395010"/>
    <lineage>
        <taxon>Eukaryota</taxon>
        <taxon>Fungi</taxon>
        <taxon>Dikarya</taxon>
        <taxon>Ascomycota</taxon>
        <taxon>Pezizomycotina</taxon>
        <taxon>Dothideomycetes</taxon>
        <taxon>Dothideomycetidae</taxon>
        <taxon>Mycosphaerellales</taxon>
        <taxon>Mycosphaerellaceae</taxon>
        <taxon>Zasmidium</taxon>
    </lineage>
</organism>
<feature type="domain" description="Major facilitator superfamily (MFS) profile" evidence="7">
    <location>
        <begin position="67"/>
        <end position="558"/>
    </location>
</feature>
<feature type="transmembrane region" description="Helical" evidence="6">
    <location>
        <begin position="531"/>
        <end position="549"/>
    </location>
</feature>
<dbReference type="PROSITE" id="PS50850">
    <property type="entry name" value="MFS"/>
    <property type="match status" value="1"/>
</dbReference>
<dbReference type="Proteomes" id="UP001305779">
    <property type="component" value="Unassembled WGS sequence"/>
</dbReference>
<dbReference type="PANTHER" id="PTHR23501:SF198">
    <property type="entry name" value="AZOLE RESISTANCE PROTEIN 1-RELATED"/>
    <property type="match status" value="1"/>
</dbReference>
<dbReference type="InterPro" id="IPR011701">
    <property type="entry name" value="MFS"/>
</dbReference>
<evidence type="ECO:0000256" key="4">
    <source>
        <dbReference type="ARBA" id="ARBA00023136"/>
    </source>
</evidence>
<sequence>MATTTTTEEITIVDKTDHQIEIQPHQTGEASASAGRTVSSNAASQTETQQNPPSEEAYPTGLRLWLTVLTISAVLILGALDINIVATAVPSITNEFRTSADVGWYSSAFRLTTCAFQFMFGKLYKFFRVKKVFMASNALFLLSSVICATATGSKGFIVGRAISGLGFAGVLSGLNAFHVFPPRQRPVFIGCMCALESVAIVGAPIVGGALTQSLGWRWCFWINLPVAGVALLISFFCLQDPVLSSGDLELPLKEKIAQLDFVSNAVFIPGLTCLFIALSWAGVKYPWSDGRVIGLLAVFGVCMAAFLFNQHRRGDRAALPLRLFKYRSIIGGFIFSSGVNSVLNVFSYYLPTYYQVVRDYSPAKAGLMMIPITIGDSIGAVLLGLGTSLWGYYTPFMLVASVGMPIFAGLISTFDPATMYARLIVYSGAVGLTTGIGYMGPNHATRTVLKPEDASLGISIILFGGNFGPALFIAVAQVIFSNQLSANLKTSIPGATSPGLDSSGLHGILDSLPPAQRADAVAAVSKSLSETWYLAVALGGATLIGSLLMEWRSVKQKKA</sequence>
<feature type="transmembrane region" description="Helical" evidence="6">
    <location>
        <begin position="157"/>
        <end position="180"/>
    </location>
</feature>
<feature type="transmembrane region" description="Helical" evidence="6">
    <location>
        <begin position="460"/>
        <end position="480"/>
    </location>
</feature>
<dbReference type="InterPro" id="IPR020846">
    <property type="entry name" value="MFS_dom"/>
</dbReference>
<feature type="region of interest" description="Disordered" evidence="5">
    <location>
        <begin position="1"/>
        <end position="57"/>
    </location>
</feature>
<keyword evidence="4 6" id="KW-0472">Membrane</keyword>
<evidence type="ECO:0000256" key="6">
    <source>
        <dbReference type="SAM" id="Phobius"/>
    </source>
</evidence>
<accession>A0ABR0E7J7</accession>
<dbReference type="Pfam" id="PF07690">
    <property type="entry name" value="MFS_1"/>
    <property type="match status" value="1"/>
</dbReference>
<proteinExistence type="predicted"/>
<reference evidence="8 9" key="1">
    <citation type="journal article" date="2023" name="G3 (Bethesda)">
        <title>A chromosome-level genome assembly of Zasmidium syzygii isolated from banana leaves.</title>
        <authorList>
            <person name="van Westerhoven A.C."/>
            <person name="Mehrabi R."/>
            <person name="Talebi R."/>
            <person name="Steentjes M.B.F."/>
            <person name="Corcolon B."/>
            <person name="Chong P.A."/>
            <person name="Kema G.H.J."/>
            <person name="Seidl M.F."/>
        </authorList>
    </citation>
    <scope>NUCLEOTIDE SEQUENCE [LARGE SCALE GENOMIC DNA]</scope>
    <source>
        <strain evidence="8 9">P124</strain>
    </source>
</reference>
<dbReference type="SUPFAM" id="SSF103473">
    <property type="entry name" value="MFS general substrate transporter"/>
    <property type="match status" value="1"/>
</dbReference>
<feature type="transmembrane region" description="Helical" evidence="6">
    <location>
        <begin position="329"/>
        <end position="350"/>
    </location>
</feature>
<feature type="transmembrane region" description="Helical" evidence="6">
    <location>
        <begin position="132"/>
        <end position="151"/>
    </location>
</feature>
<feature type="transmembrane region" description="Helical" evidence="6">
    <location>
        <begin position="259"/>
        <end position="280"/>
    </location>
</feature>
<feature type="transmembrane region" description="Helical" evidence="6">
    <location>
        <begin position="187"/>
        <end position="209"/>
    </location>
</feature>
<feature type="transmembrane region" description="Helical" evidence="6">
    <location>
        <begin position="392"/>
        <end position="414"/>
    </location>
</feature>
<dbReference type="Gene3D" id="1.20.1250.20">
    <property type="entry name" value="MFS general substrate transporter like domains"/>
    <property type="match status" value="1"/>
</dbReference>
<evidence type="ECO:0000313" key="9">
    <source>
        <dbReference type="Proteomes" id="UP001305779"/>
    </source>
</evidence>
<feature type="transmembrane region" description="Helical" evidence="6">
    <location>
        <begin position="292"/>
        <end position="308"/>
    </location>
</feature>
<evidence type="ECO:0000256" key="1">
    <source>
        <dbReference type="ARBA" id="ARBA00004141"/>
    </source>
</evidence>
<feature type="transmembrane region" description="Helical" evidence="6">
    <location>
        <begin position="102"/>
        <end position="120"/>
    </location>
</feature>
<gene>
    <name evidence="8" type="ORF">PRZ48_011517</name>
</gene>
<feature type="transmembrane region" description="Helical" evidence="6">
    <location>
        <begin position="64"/>
        <end position="90"/>
    </location>
</feature>
<dbReference type="EMBL" id="JAXOVC010000009">
    <property type="protein sequence ID" value="KAK4497068.1"/>
    <property type="molecule type" value="Genomic_DNA"/>
</dbReference>
<feature type="transmembrane region" description="Helical" evidence="6">
    <location>
        <begin position="215"/>
        <end position="238"/>
    </location>
</feature>
<feature type="compositionally biased region" description="Polar residues" evidence="5">
    <location>
        <begin position="24"/>
        <end position="53"/>
    </location>
</feature>
<keyword evidence="9" id="KW-1185">Reference proteome</keyword>